<keyword evidence="1" id="KW-0812">Transmembrane</keyword>
<dbReference type="PROSITE" id="PS51257">
    <property type="entry name" value="PROKAR_LIPOPROTEIN"/>
    <property type="match status" value="1"/>
</dbReference>
<evidence type="ECO:0000313" key="5">
    <source>
        <dbReference type="Proteomes" id="UP000494256"/>
    </source>
</evidence>
<gene>
    <name evidence="2" type="ORF">APLA_LOCUS5592</name>
    <name evidence="3" type="ORF">APLA_LOCUS9723</name>
</gene>
<evidence type="ECO:0000313" key="3">
    <source>
        <dbReference type="EMBL" id="CAB3242016.1"/>
    </source>
</evidence>
<sequence>MSRSGEEEALPLMAPLVAGAGACHTVTTLAKRGAGGAGGLRAPSERDCRALAPTAPREPPPLPAASFLTIICVLLVFYHYYSLVLFYVLSSASRSHRPPCAPCAAQIIATCNYVAPK</sequence>
<evidence type="ECO:0000313" key="2">
    <source>
        <dbReference type="EMBL" id="CAB3234506.1"/>
    </source>
</evidence>
<dbReference type="Proteomes" id="UP000494106">
    <property type="component" value="Unassembled WGS sequence"/>
</dbReference>
<keyword evidence="1" id="KW-1133">Transmembrane helix</keyword>
<protein>
    <submittedName>
        <fullName evidence="2">Uncharacterized protein</fullName>
    </submittedName>
</protein>
<name>A0A8S0ZPF4_ARCPL</name>
<evidence type="ECO:0000256" key="1">
    <source>
        <dbReference type="SAM" id="Phobius"/>
    </source>
</evidence>
<evidence type="ECO:0000313" key="4">
    <source>
        <dbReference type="Proteomes" id="UP000494106"/>
    </source>
</evidence>
<comment type="caution">
    <text evidence="2">The sequence shown here is derived from an EMBL/GenBank/DDBJ whole genome shotgun (WGS) entry which is preliminary data.</text>
</comment>
<dbReference type="OrthoDB" id="7432460at2759"/>
<feature type="transmembrane region" description="Helical" evidence="1">
    <location>
        <begin position="64"/>
        <end position="89"/>
    </location>
</feature>
<accession>A0A8S0ZPF4</accession>
<proteinExistence type="predicted"/>
<dbReference type="EMBL" id="CADEBD010000312">
    <property type="protein sequence ID" value="CAB3242016.1"/>
    <property type="molecule type" value="Genomic_DNA"/>
</dbReference>
<dbReference type="AlphaFoldDB" id="A0A8S0ZPF4"/>
<dbReference type="Proteomes" id="UP000494256">
    <property type="component" value="Unassembled WGS sequence"/>
</dbReference>
<keyword evidence="1" id="KW-0472">Membrane</keyword>
<reference evidence="4 5" key="1">
    <citation type="submission" date="2020-04" db="EMBL/GenBank/DDBJ databases">
        <authorList>
            <person name="Wallbank WR R."/>
            <person name="Pardo Diaz C."/>
            <person name="Kozak K."/>
            <person name="Martin S."/>
            <person name="Jiggins C."/>
            <person name="Moest M."/>
            <person name="Warren A I."/>
            <person name="Byers J.R.P. K."/>
            <person name="Montejo-Kovacevich G."/>
            <person name="Yen C E."/>
        </authorList>
    </citation>
    <scope>NUCLEOTIDE SEQUENCE [LARGE SCALE GENOMIC DNA]</scope>
</reference>
<organism evidence="2 4">
    <name type="scientific">Arctia plantaginis</name>
    <name type="common">Wood tiger moth</name>
    <name type="synonym">Phalaena plantaginis</name>
    <dbReference type="NCBI Taxonomy" id="874455"/>
    <lineage>
        <taxon>Eukaryota</taxon>
        <taxon>Metazoa</taxon>
        <taxon>Ecdysozoa</taxon>
        <taxon>Arthropoda</taxon>
        <taxon>Hexapoda</taxon>
        <taxon>Insecta</taxon>
        <taxon>Pterygota</taxon>
        <taxon>Neoptera</taxon>
        <taxon>Endopterygota</taxon>
        <taxon>Lepidoptera</taxon>
        <taxon>Glossata</taxon>
        <taxon>Ditrysia</taxon>
        <taxon>Noctuoidea</taxon>
        <taxon>Erebidae</taxon>
        <taxon>Arctiinae</taxon>
        <taxon>Arctia</taxon>
    </lineage>
</organism>
<dbReference type="EMBL" id="CADEBC010000483">
    <property type="protein sequence ID" value="CAB3234506.1"/>
    <property type="molecule type" value="Genomic_DNA"/>
</dbReference>
<keyword evidence="4" id="KW-1185">Reference proteome</keyword>